<protein>
    <submittedName>
        <fullName evidence="1">Os03g0352566 protein</fullName>
    </submittedName>
</protein>
<reference evidence="2" key="1">
    <citation type="journal article" date="2005" name="Nature">
        <title>The map-based sequence of the rice genome.</title>
        <authorList>
            <consortium name="International rice genome sequencing project (IRGSP)"/>
            <person name="Matsumoto T."/>
            <person name="Wu J."/>
            <person name="Kanamori H."/>
            <person name="Katayose Y."/>
            <person name="Fujisawa M."/>
            <person name="Namiki N."/>
            <person name="Mizuno H."/>
            <person name="Yamamoto K."/>
            <person name="Antonio B.A."/>
            <person name="Baba T."/>
            <person name="Sakata K."/>
            <person name="Nagamura Y."/>
            <person name="Aoki H."/>
            <person name="Arikawa K."/>
            <person name="Arita K."/>
            <person name="Bito T."/>
            <person name="Chiden Y."/>
            <person name="Fujitsuka N."/>
            <person name="Fukunaka R."/>
            <person name="Hamada M."/>
            <person name="Harada C."/>
            <person name="Hayashi A."/>
            <person name="Hijishita S."/>
            <person name="Honda M."/>
            <person name="Hosokawa S."/>
            <person name="Ichikawa Y."/>
            <person name="Idonuma A."/>
            <person name="Iijima M."/>
            <person name="Ikeda M."/>
            <person name="Ikeno M."/>
            <person name="Ito K."/>
            <person name="Ito S."/>
            <person name="Ito T."/>
            <person name="Ito Y."/>
            <person name="Ito Y."/>
            <person name="Iwabuchi A."/>
            <person name="Kamiya K."/>
            <person name="Karasawa W."/>
            <person name="Kurita K."/>
            <person name="Katagiri S."/>
            <person name="Kikuta A."/>
            <person name="Kobayashi H."/>
            <person name="Kobayashi N."/>
            <person name="Machita K."/>
            <person name="Maehara T."/>
            <person name="Masukawa M."/>
            <person name="Mizubayashi T."/>
            <person name="Mukai Y."/>
            <person name="Nagasaki H."/>
            <person name="Nagata Y."/>
            <person name="Naito S."/>
            <person name="Nakashima M."/>
            <person name="Nakama Y."/>
            <person name="Nakamichi Y."/>
            <person name="Nakamura M."/>
            <person name="Meguro A."/>
            <person name="Negishi M."/>
            <person name="Ohta I."/>
            <person name="Ohta T."/>
            <person name="Okamoto M."/>
            <person name="Ono N."/>
            <person name="Saji S."/>
            <person name="Sakaguchi M."/>
            <person name="Sakai K."/>
            <person name="Shibata M."/>
            <person name="Shimokawa T."/>
            <person name="Song J."/>
            <person name="Takazaki Y."/>
            <person name="Terasawa K."/>
            <person name="Tsugane M."/>
            <person name="Tsuji K."/>
            <person name="Ueda S."/>
            <person name="Waki K."/>
            <person name="Yamagata H."/>
            <person name="Yamamoto M."/>
            <person name="Yamamoto S."/>
            <person name="Yamane H."/>
            <person name="Yoshiki S."/>
            <person name="Yoshihara R."/>
            <person name="Yukawa K."/>
            <person name="Zhong H."/>
            <person name="Yano M."/>
            <person name="Yuan Q."/>
            <person name="Ouyang S."/>
            <person name="Liu J."/>
            <person name="Jones K.M."/>
            <person name="Gansberger K."/>
            <person name="Moffat K."/>
            <person name="Hill J."/>
            <person name="Bera J."/>
            <person name="Fadrosh D."/>
            <person name="Jin S."/>
            <person name="Johri S."/>
            <person name="Kim M."/>
            <person name="Overton L."/>
            <person name="Reardon M."/>
            <person name="Tsitrin T."/>
            <person name="Vuong H."/>
            <person name="Weaver B."/>
            <person name="Ciecko A."/>
            <person name="Tallon L."/>
            <person name="Jackson J."/>
            <person name="Pai G."/>
            <person name="Aken S.V."/>
            <person name="Utterback T."/>
            <person name="Reidmuller S."/>
            <person name="Feldblyum T."/>
            <person name="Hsiao J."/>
            <person name="Zismann V."/>
            <person name="Iobst S."/>
            <person name="de Vazeille A.R."/>
            <person name="Buell C.R."/>
            <person name="Ying K."/>
            <person name="Li Y."/>
            <person name="Lu T."/>
            <person name="Huang Y."/>
            <person name="Zhao Q."/>
            <person name="Feng Q."/>
            <person name="Zhang L."/>
            <person name="Zhu J."/>
            <person name="Weng Q."/>
            <person name="Mu J."/>
            <person name="Lu Y."/>
            <person name="Fan D."/>
            <person name="Liu Y."/>
            <person name="Guan J."/>
            <person name="Zhang Y."/>
            <person name="Yu S."/>
            <person name="Liu X."/>
            <person name="Zhang Y."/>
            <person name="Hong G."/>
            <person name="Han B."/>
            <person name="Choisne N."/>
            <person name="Demange N."/>
            <person name="Orjeda G."/>
            <person name="Samain S."/>
            <person name="Cattolico L."/>
            <person name="Pelletier E."/>
            <person name="Couloux A."/>
            <person name="Segurens B."/>
            <person name="Wincker P."/>
            <person name="D'Hont A."/>
            <person name="Scarpelli C."/>
            <person name="Weissenbach J."/>
            <person name="Salanoubat M."/>
            <person name="Quetier F."/>
            <person name="Yu Y."/>
            <person name="Kim H.R."/>
            <person name="Rambo T."/>
            <person name="Currie J."/>
            <person name="Collura K."/>
            <person name="Luo M."/>
            <person name="Yang T."/>
            <person name="Ammiraju J.S.S."/>
            <person name="Engler F."/>
            <person name="Soderlund C."/>
            <person name="Wing R.A."/>
            <person name="Palmer L.E."/>
            <person name="de la Bastide M."/>
            <person name="Spiegel L."/>
            <person name="Nascimento L."/>
            <person name="Zutavern T."/>
            <person name="O'Shaughnessy A."/>
            <person name="Dike S."/>
            <person name="Dedhia N."/>
            <person name="Preston R."/>
            <person name="Balija V."/>
            <person name="McCombie W.R."/>
            <person name="Chow T."/>
            <person name="Chen H."/>
            <person name="Chung M."/>
            <person name="Chen C."/>
            <person name="Shaw J."/>
            <person name="Wu H."/>
            <person name="Hsiao K."/>
            <person name="Chao Y."/>
            <person name="Chu M."/>
            <person name="Cheng C."/>
            <person name="Hour A."/>
            <person name="Lee P."/>
            <person name="Lin S."/>
            <person name="Lin Y."/>
            <person name="Liou J."/>
            <person name="Liu S."/>
            <person name="Hsing Y."/>
            <person name="Raghuvanshi S."/>
            <person name="Mohanty A."/>
            <person name="Bharti A.K."/>
            <person name="Gaur A."/>
            <person name="Gupta V."/>
            <person name="Kumar D."/>
            <person name="Ravi V."/>
            <person name="Vij S."/>
            <person name="Kapur A."/>
            <person name="Khurana P."/>
            <person name="Khurana P."/>
            <person name="Khurana J.P."/>
            <person name="Tyagi A.K."/>
            <person name="Gaikwad K."/>
            <person name="Singh A."/>
            <person name="Dalal V."/>
            <person name="Srivastava S."/>
            <person name="Dixit A."/>
            <person name="Pal A.K."/>
            <person name="Ghazi I.A."/>
            <person name="Yadav M."/>
            <person name="Pandit A."/>
            <person name="Bhargava A."/>
            <person name="Sureshbabu K."/>
            <person name="Batra K."/>
            <person name="Sharma T.R."/>
            <person name="Mohapatra T."/>
            <person name="Singh N.K."/>
            <person name="Messing J."/>
            <person name="Nelson A.B."/>
            <person name="Fuks G."/>
            <person name="Kavchok S."/>
            <person name="Keizer G."/>
            <person name="Linton E."/>
            <person name="Llaca V."/>
            <person name="Song R."/>
            <person name="Tanyolac B."/>
            <person name="Young S."/>
            <person name="Ho-Il K."/>
            <person name="Hahn J.H."/>
            <person name="Sangsakoo G."/>
            <person name="Vanavichit A."/>
            <person name="de Mattos Luiz.A.T."/>
            <person name="Zimmer P.D."/>
            <person name="Malone G."/>
            <person name="Dellagostin O."/>
            <person name="de Oliveira A.C."/>
            <person name="Bevan M."/>
            <person name="Bancroft I."/>
            <person name="Minx P."/>
            <person name="Cordum H."/>
            <person name="Wilson R."/>
            <person name="Cheng Z."/>
            <person name="Jin W."/>
            <person name="Jiang J."/>
            <person name="Leong S.A."/>
            <person name="Iwama H."/>
            <person name="Gojobori T."/>
            <person name="Itoh T."/>
            <person name="Niimura Y."/>
            <person name="Fujii Y."/>
            <person name="Habara T."/>
            <person name="Sakai H."/>
            <person name="Sato Y."/>
            <person name="Wilson G."/>
            <person name="Kumar K."/>
            <person name="McCouch S."/>
            <person name="Juretic N."/>
            <person name="Hoen D."/>
            <person name="Wright S."/>
            <person name="Bruskiewich R."/>
            <person name="Bureau T."/>
            <person name="Miyao A."/>
            <person name="Hirochika H."/>
            <person name="Nishikawa T."/>
            <person name="Kadowaki K."/>
            <person name="Sugiura M."/>
            <person name="Burr B."/>
            <person name="Sasaki T."/>
        </authorList>
    </citation>
    <scope>NUCLEOTIDE SEQUENCE [LARGE SCALE GENOMIC DNA]</scope>
    <source>
        <strain evidence="2">cv. Nipponbare</strain>
    </source>
</reference>
<reference evidence="1 2" key="2">
    <citation type="journal article" date="2013" name="Plant Cell Physiol.">
        <title>Rice Annotation Project Database (RAP-DB): an integrative and interactive database for rice genomics.</title>
        <authorList>
            <person name="Sakai H."/>
            <person name="Lee S.S."/>
            <person name="Tanaka T."/>
            <person name="Numa H."/>
            <person name="Kim J."/>
            <person name="Kawahara Y."/>
            <person name="Wakimoto H."/>
            <person name="Yang C.C."/>
            <person name="Iwamoto M."/>
            <person name="Abe T."/>
            <person name="Yamada Y."/>
            <person name="Muto A."/>
            <person name="Inokuchi H."/>
            <person name="Ikemura T."/>
            <person name="Matsumoto T."/>
            <person name="Sasaki T."/>
            <person name="Itoh T."/>
        </authorList>
    </citation>
    <scope>NUCLEOTIDE SEQUENCE [LARGE SCALE GENOMIC DNA]</scope>
    <source>
        <strain evidence="2">cv. Nipponbare</strain>
    </source>
</reference>
<evidence type="ECO:0000313" key="2">
    <source>
        <dbReference type="Proteomes" id="UP000059680"/>
    </source>
</evidence>
<accession>A0A0P0VXI2</accession>
<organism evidence="1 2">
    <name type="scientific">Oryza sativa subsp. japonica</name>
    <name type="common">Rice</name>
    <dbReference type="NCBI Taxonomy" id="39947"/>
    <lineage>
        <taxon>Eukaryota</taxon>
        <taxon>Viridiplantae</taxon>
        <taxon>Streptophyta</taxon>
        <taxon>Embryophyta</taxon>
        <taxon>Tracheophyta</taxon>
        <taxon>Spermatophyta</taxon>
        <taxon>Magnoliopsida</taxon>
        <taxon>Liliopsida</taxon>
        <taxon>Poales</taxon>
        <taxon>Poaceae</taxon>
        <taxon>BOP clade</taxon>
        <taxon>Oryzoideae</taxon>
        <taxon>Oryzeae</taxon>
        <taxon>Oryzinae</taxon>
        <taxon>Oryza</taxon>
        <taxon>Oryza sativa</taxon>
    </lineage>
</organism>
<dbReference type="Proteomes" id="UP000059680">
    <property type="component" value="Chromosome 3"/>
</dbReference>
<proteinExistence type="predicted"/>
<sequence>MVRRAARSSTMARLCPSAARLSKNADVPKDLQRQPLVDIVDHCFLRFFGGREALSHETKVVSTLKYEADEADKKGLHLLGEEE</sequence>
<dbReference type="InParanoid" id="A0A0P0VXI2"/>
<reference evidence="1 2" key="3">
    <citation type="journal article" date="2013" name="Rice">
        <title>Improvement of the Oryza sativa Nipponbare reference genome using next generation sequence and optical map data.</title>
        <authorList>
            <person name="Kawahara Y."/>
            <person name="de la Bastide M."/>
            <person name="Hamilton J.P."/>
            <person name="Kanamori H."/>
            <person name="McCombie W.R."/>
            <person name="Ouyang S."/>
            <person name="Schwartz D.C."/>
            <person name="Tanaka T."/>
            <person name="Wu J."/>
            <person name="Zhou S."/>
            <person name="Childs K.L."/>
            <person name="Davidson R.M."/>
            <person name="Lin H."/>
            <person name="Quesada-Ocampo L."/>
            <person name="Vaillancourt B."/>
            <person name="Sakai H."/>
            <person name="Lee S.S."/>
            <person name="Kim J."/>
            <person name="Numa H."/>
            <person name="Itoh T."/>
            <person name="Buell C.R."/>
            <person name="Matsumoto T."/>
        </authorList>
    </citation>
    <scope>NUCLEOTIDE SEQUENCE [LARGE SCALE GENOMIC DNA]</scope>
    <source>
        <strain evidence="2">cv. Nipponbare</strain>
    </source>
</reference>
<keyword evidence="2" id="KW-1185">Reference proteome</keyword>
<gene>
    <name evidence="1" type="ordered locus">Os03g0352566</name>
    <name evidence="1" type="ORF">OSNPB_030352566</name>
</gene>
<dbReference type="EMBL" id="AP014959">
    <property type="protein sequence ID" value="BAS84210.1"/>
    <property type="molecule type" value="Genomic_DNA"/>
</dbReference>
<evidence type="ECO:0000313" key="1">
    <source>
        <dbReference type="EMBL" id="BAS84210.1"/>
    </source>
</evidence>
<name>A0A0P0VXI2_ORYSJ</name>
<dbReference type="PaxDb" id="39947-A0A0P0VXI2"/>
<dbReference type="AlphaFoldDB" id="A0A0P0VXI2"/>